<organism evidence="2 3">
    <name type="scientific">Candidatus Ornithospirochaeta stercoripullorum</name>
    <dbReference type="NCBI Taxonomy" id="2840899"/>
    <lineage>
        <taxon>Bacteria</taxon>
        <taxon>Pseudomonadati</taxon>
        <taxon>Spirochaetota</taxon>
        <taxon>Spirochaetia</taxon>
        <taxon>Spirochaetales</taxon>
        <taxon>Spirochaetaceae</taxon>
        <taxon>Spirochaetaceae incertae sedis</taxon>
        <taxon>Candidatus Ornithospirochaeta</taxon>
    </lineage>
</organism>
<sequence length="314" mass="35129">MSIPLLPSMLKHENISKITENGILIRDRRKLPFSNEDVLCHDYREAAKAIKEMVTQGGGPLEVALNSLLFTWLHDREHLSDAVSCLSLSRPTNTTMKRTLERVMEEYSKNNDMAGIIQSAFDYYDALYDKISDIGESLIEDGYGVLTTCFPEHTFMLTMAKAKANGKRITVYVPETRPYLQGAHLTEPCLRELGIECYLITDGMPAHFMMEGRIQLYMTASDLVLEDRTVVNKTGTLSNAIAAKYYGIPYYAFSLSPDRTKTRSDIVIEYRDGESIKRIGSLCIAPDEAAALYPCFDIIEPSLVAGIITEGGII</sequence>
<dbReference type="AlphaFoldDB" id="A0A9D9E1T2"/>
<dbReference type="Gene3D" id="3.40.50.10470">
    <property type="entry name" value="Translation initiation factor eif-2b, domain 2"/>
    <property type="match status" value="1"/>
</dbReference>
<dbReference type="InterPro" id="IPR037171">
    <property type="entry name" value="NagB/RpiA_transferase-like"/>
</dbReference>
<reference evidence="2" key="2">
    <citation type="journal article" date="2021" name="PeerJ">
        <title>Extensive microbial diversity within the chicken gut microbiome revealed by metagenomics and culture.</title>
        <authorList>
            <person name="Gilroy R."/>
            <person name="Ravi A."/>
            <person name="Getino M."/>
            <person name="Pursley I."/>
            <person name="Horton D.L."/>
            <person name="Alikhan N.F."/>
            <person name="Baker D."/>
            <person name="Gharbi K."/>
            <person name="Hall N."/>
            <person name="Watson M."/>
            <person name="Adriaenssens E.M."/>
            <person name="Foster-Nyarko E."/>
            <person name="Jarju S."/>
            <person name="Secka A."/>
            <person name="Antonio M."/>
            <person name="Oren A."/>
            <person name="Chaudhuri R.R."/>
            <person name="La Ragione R."/>
            <person name="Hildebrand F."/>
            <person name="Pallen M.J."/>
        </authorList>
    </citation>
    <scope>NUCLEOTIDE SEQUENCE</scope>
    <source>
        <strain evidence="2">7293</strain>
    </source>
</reference>
<comment type="caution">
    <text evidence="2">The sequence shown here is derived from an EMBL/GenBank/DDBJ whole genome shotgun (WGS) entry which is preliminary data.</text>
</comment>
<dbReference type="Pfam" id="PF01008">
    <property type="entry name" value="IF-2B"/>
    <property type="match status" value="1"/>
</dbReference>
<accession>A0A9D9E1T2</accession>
<dbReference type="GO" id="GO:0003743">
    <property type="term" value="F:translation initiation factor activity"/>
    <property type="evidence" value="ECO:0007669"/>
    <property type="project" value="UniProtKB-KW"/>
</dbReference>
<dbReference type="PANTHER" id="PTHR43475:SF1">
    <property type="entry name" value="METHYLTHIORIBOSE-1-PHOSPHATE ISOMERASE"/>
    <property type="match status" value="1"/>
</dbReference>
<dbReference type="InterPro" id="IPR000649">
    <property type="entry name" value="IF-2B-related"/>
</dbReference>
<evidence type="ECO:0000313" key="2">
    <source>
        <dbReference type="EMBL" id="MBO8435464.1"/>
    </source>
</evidence>
<dbReference type="GO" id="GO:0019509">
    <property type="term" value="P:L-methionine salvage from methylthioadenosine"/>
    <property type="evidence" value="ECO:0007669"/>
    <property type="project" value="TreeGrafter"/>
</dbReference>
<name>A0A9D9E1T2_9SPIO</name>
<dbReference type="InterPro" id="IPR042529">
    <property type="entry name" value="IF_2B-like_C"/>
</dbReference>
<dbReference type="EMBL" id="JADIMT010000009">
    <property type="protein sequence ID" value="MBO8435464.1"/>
    <property type="molecule type" value="Genomic_DNA"/>
</dbReference>
<keyword evidence="2" id="KW-0396">Initiation factor</keyword>
<evidence type="ECO:0000256" key="1">
    <source>
        <dbReference type="RuleBase" id="RU003814"/>
    </source>
</evidence>
<comment type="similarity">
    <text evidence="1">Belongs to the eIF-2B alpha/beta/delta subunits family.</text>
</comment>
<dbReference type="Gene3D" id="1.20.120.420">
    <property type="entry name" value="translation initiation factor eif-2b, domain 1"/>
    <property type="match status" value="1"/>
</dbReference>
<dbReference type="Proteomes" id="UP000823615">
    <property type="component" value="Unassembled WGS sequence"/>
</dbReference>
<dbReference type="SUPFAM" id="SSF100950">
    <property type="entry name" value="NagB/RpiA/CoA transferase-like"/>
    <property type="match status" value="1"/>
</dbReference>
<proteinExistence type="inferred from homology"/>
<dbReference type="GO" id="GO:0046523">
    <property type="term" value="F:S-methyl-5-thioribose-1-phosphate isomerase activity"/>
    <property type="evidence" value="ECO:0007669"/>
    <property type="project" value="TreeGrafter"/>
</dbReference>
<dbReference type="InterPro" id="IPR027363">
    <property type="entry name" value="M1Pi_N"/>
</dbReference>
<dbReference type="PANTHER" id="PTHR43475">
    <property type="entry name" value="METHYLTHIORIBOSE-1-PHOSPHATE ISOMERASE"/>
    <property type="match status" value="1"/>
</dbReference>
<gene>
    <name evidence="2" type="ORF">IAA97_00565</name>
</gene>
<evidence type="ECO:0000313" key="3">
    <source>
        <dbReference type="Proteomes" id="UP000823615"/>
    </source>
</evidence>
<keyword evidence="2" id="KW-0648">Protein biosynthesis</keyword>
<protein>
    <submittedName>
        <fullName evidence="2">Translation initiation factor 2</fullName>
    </submittedName>
</protein>
<reference evidence="2" key="1">
    <citation type="submission" date="2020-10" db="EMBL/GenBank/DDBJ databases">
        <authorList>
            <person name="Gilroy R."/>
        </authorList>
    </citation>
    <scope>NUCLEOTIDE SEQUENCE</scope>
    <source>
        <strain evidence="2">7293</strain>
    </source>
</reference>